<evidence type="ECO:0000313" key="1">
    <source>
        <dbReference type="EMBL" id="KAF9465571.1"/>
    </source>
</evidence>
<protein>
    <submittedName>
        <fullName evidence="1">Uncharacterized protein</fullName>
    </submittedName>
</protein>
<proteinExistence type="predicted"/>
<name>A0A9P5YCX6_9AGAR</name>
<dbReference type="AlphaFoldDB" id="A0A9P5YCX6"/>
<evidence type="ECO:0000313" key="2">
    <source>
        <dbReference type="Proteomes" id="UP000807353"/>
    </source>
</evidence>
<gene>
    <name evidence="1" type="ORF">BDZ94DRAFT_1306923</name>
</gene>
<accession>A0A9P5YCX6</accession>
<dbReference type="Proteomes" id="UP000807353">
    <property type="component" value="Unassembled WGS sequence"/>
</dbReference>
<dbReference type="EMBL" id="MU150246">
    <property type="protein sequence ID" value="KAF9465571.1"/>
    <property type="molecule type" value="Genomic_DNA"/>
</dbReference>
<organism evidence="1 2">
    <name type="scientific">Collybia nuda</name>
    <dbReference type="NCBI Taxonomy" id="64659"/>
    <lineage>
        <taxon>Eukaryota</taxon>
        <taxon>Fungi</taxon>
        <taxon>Dikarya</taxon>
        <taxon>Basidiomycota</taxon>
        <taxon>Agaricomycotina</taxon>
        <taxon>Agaricomycetes</taxon>
        <taxon>Agaricomycetidae</taxon>
        <taxon>Agaricales</taxon>
        <taxon>Tricholomatineae</taxon>
        <taxon>Clitocybaceae</taxon>
        <taxon>Collybia</taxon>
    </lineage>
</organism>
<keyword evidence="2" id="KW-1185">Reference proteome</keyword>
<reference evidence="1" key="1">
    <citation type="submission" date="2020-11" db="EMBL/GenBank/DDBJ databases">
        <authorList>
            <consortium name="DOE Joint Genome Institute"/>
            <person name="Ahrendt S."/>
            <person name="Riley R."/>
            <person name="Andreopoulos W."/>
            <person name="Labutti K."/>
            <person name="Pangilinan J."/>
            <person name="Ruiz-Duenas F.J."/>
            <person name="Barrasa J.M."/>
            <person name="Sanchez-Garcia M."/>
            <person name="Camarero S."/>
            <person name="Miyauchi S."/>
            <person name="Serrano A."/>
            <person name="Linde D."/>
            <person name="Babiker R."/>
            <person name="Drula E."/>
            <person name="Ayuso-Fernandez I."/>
            <person name="Pacheco R."/>
            <person name="Padilla G."/>
            <person name="Ferreira P."/>
            <person name="Barriuso J."/>
            <person name="Kellner H."/>
            <person name="Castanera R."/>
            <person name="Alfaro M."/>
            <person name="Ramirez L."/>
            <person name="Pisabarro A.G."/>
            <person name="Kuo A."/>
            <person name="Tritt A."/>
            <person name="Lipzen A."/>
            <person name="He G."/>
            <person name="Yan M."/>
            <person name="Ng V."/>
            <person name="Cullen D."/>
            <person name="Martin F."/>
            <person name="Rosso M.-N."/>
            <person name="Henrissat B."/>
            <person name="Hibbett D."/>
            <person name="Martinez A.T."/>
            <person name="Grigoriev I.V."/>
        </authorList>
    </citation>
    <scope>NUCLEOTIDE SEQUENCE</scope>
    <source>
        <strain evidence="1">CBS 247.69</strain>
    </source>
</reference>
<comment type="caution">
    <text evidence="1">The sequence shown here is derived from an EMBL/GenBank/DDBJ whole genome shotgun (WGS) entry which is preliminary data.</text>
</comment>
<sequence>MVNNEEKKEEVELSESTKALPLYRVYLIIPGQEITIHRMRCQSNRRLREKSENRRLKGEKAKVGTRKFVL</sequence>